<dbReference type="SUPFAM" id="SSF53067">
    <property type="entry name" value="Actin-like ATPase domain"/>
    <property type="match status" value="1"/>
</dbReference>
<proteinExistence type="inferred from homology"/>
<dbReference type="eggNOG" id="COG2345">
    <property type="taxonomic scope" value="Bacteria"/>
</dbReference>
<accession>D7CWX8</accession>
<dbReference type="SUPFAM" id="SSF46785">
    <property type="entry name" value="Winged helix' DNA-binding domain"/>
    <property type="match status" value="1"/>
</dbReference>
<comment type="similarity">
    <text evidence="1">Belongs to the ROK (NagC/XylR) family.</text>
</comment>
<organism evidence="2 3">
    <name type="scientific">Truepera radiovictrix (strain DSM 17093 / CIP 108686 / LMG 22925 / RQ-24)</name>
    <dbReference type="NCBI Taxonomy" id="649638"/>
    <lineage>
        <taxon>Bacteria</taxon>
        <taxon>Thermotogati</taxon>
        <taxon>Deinococcota</taxon>
        <taxon>Deinococci</taxon>
        <taxon>Trueperales</taxon>
        <taxon>Trueperaceae</taxon>
        <taxon>Truepera</taxon>
    </lineage>
</organism>
<gene>
    <name evidence="2" type="ordered locus">Trad_1364</name>
</gene>
<dbReference type="PANTHER" id="PTHR18964:SF149">
    <property type="entry name" value="BIFUNCTIONAL UDP-N-ACETYLGLUCOSAMINE 2-EPIMERASE_N-ACETYLMANNOSAMINE KINASE"/>
    <property type="match status" value="1"/>
</dbReference>
<evidence type="ECO:0000313" key="3">
    <source>
        <dbReference type="Proteomes" id="UP000000379"/>
    </source>
</evidence>
<sequence length="410" mass="44010">MSSISASRVYMPTYNQRLVLELVRVRGPISRADIVRLSGLTFPSVSRIVGELIERNLIAEKRQRRGGMGKPPTELELNPESAFSIGLNVDRDHLSAVIVDLAGVVKGHYHHPLEDPSPKSVLPLLSEAAETLLNEHGVAKSLLLGAGVGLPAPLHTSAVDGLSHNSALPEDLSGWQSVALPTTLGQQLGCPVLLENNATAAAIGERWYGVGRNIDNFFFVFFGYGVGGGLILEGRPHVGFRGFAGEFGNIPIRAPKRGMPKHTGEYAAMGLLHERLKEAGVATDAETLAARYAEGDAIILEWLDTAAQHLAPALVYAEYLIDPEAIIFGGRLPAPLTDGLIERVAALLPALRHPAKPYEPRLLRGETGENAAALGAATIPIYRALTPDPVPEGRYYSRAHPATVQPMRAF</sequence>
<dbReference type="HOGENOM" id="CLU_036604_13_0_0"/>
<dbReference type="AlphaFoldDB" id="D7CWX8"/>
<dbReference type="KEGG" id="tra:Trad_1364"/>
<reference evidence="3" key="1">
    <citation type="submission" date="2010-05" db="EMBL/GenBank/DDBJ databases">
        <title>The complete genome of Truepera radiovictris DSM 17093.</title>
        <authorList>
            <consortium name="US DOE Joint Genome Institute (JGI-PGF)"/>
            <person name="Lucas S."/>
            <person name="Copeland A."/>
            <person name="Lapidus A."/>
            <person name="Glavina del Rio T."/>
            <person name="Dalin E."/>
            <person name="Tice H."/>
            <person name="Bruce D."/>
            <person name="Goodwin L."/>
            <person name="Pitluck S."/>
            <person name="Kyrpides N."/>
            <person name="Mavromatis K."/>
            <person name="Ovchinnikova G."/>
            <person name="Munk A.C."/>
            <person name="Detter J.C."/>
            <person name="Han C."/>
            <person name="Tapia R."/>
            <person name="Land M."/>
            <person name="Hauser L."/>
            <person name="Markowitz V."/>
            <person name="Cheng J.-F."/>
            <person name="Hugenholtz P."/>
            <person name="Woyke T."/>
            <person name="Wu D."/>
            <person name="Tindall B."/>
            <person name="Pomrenke H.G."/>
            <person name="Brambilla E."/>
            <person name="Klenk H.-P."/>
            <person name="Eisen J.A."/>
        </authorList>
    </citation>
    <scope>NUCLEOTIDE SEQUENCE [LARGE SCALE GENOMIC DNA]</scope>
    <source>
        <strain evidence="3">DSM 17093 / CIP 108686 / LMG 22925 / RQ-24</strain>
    </source>
</reference>
<dbReference type="STRING" id="649638.Trad_1364"/>
<dbReference type="PANTHER" id="PTHR18964">
    <property type="entry name" value="ROK (REPRESSOR, ORF, KINASE) FAMILY"/>
    <property type="match status" value="1"/>
</dbReference>
<dbReference type="InterPro" id="IPR043129">
    <property type="entry name" value="ATPase_NBD"/>
</dbReference>
<name>D7CWX8_TRURR</name>
<dbReference type="InterPro" id="IPR036390">
    <property type="entry name" value="WH_DNA-bd_sf"/>
</dbReference>
<dbReference type="Gene3D" id="3.30.420.40">
    <property type="match status" value="2"/>
</dbReference>
<dbReference type="InterPro" id="IPR036388">
    <property type="entry name" value="WH-like_DNA-bd_sf"/>
</dbReference>
<dbReference type="Proteomes" id="UP000000379">
    <property type="component" value="Chromosome"/>
</dbReference>
<evidence type="ECO:0000313" key="2">
    <source>
        <dbReference type="EMBL" id="ADI14486.1"/>
    </source>
</evidence>
<evidence type="ECO:0000256" key="1">
    <source>
        <dbReference type="ARBA" id="ARBA00006479"/>
    </source>
</evidence>
<dbReference type="eggNOG" id="COG1940">
    <property type="taxonomic scope" value="Bacteria"/>
</dbReference>
<dbReference type="Gene3D" id="1.10.10.10">
    <property type="entry name" value="Winged helix-like DNA-binding domain superfamily/Winged helix DNA-binding domain"/>
    <property type="match status" value="1"/>
</dbReference>
<protein>
    <submittedName>
        <fullName evidence="2">ROK family protein</fullName>
    </submittedName>
</protein>
<keyword evidence="3" id="KW-1185">Reference proteome</keyword>
<dbReference type="Pfam" id="PF00480">
    <property type="entry name" value="ROK"/>
    <property type="match status" value="1"/>
</dbReference>
<reference evidence="2 3" key="2">
    <citation type="journal article" date="2011" name="Stand. Genomic Sci.">
        <title>Complete genome sequence of Truepera radiovictrix type strain (RQ-24).</title>
        <authorList>
            <person name="Ivanova N."/>
            <person name="Rohde C."/>
            <person name="Munk C."/>
            <person name="Nolan M."/>
            <person name="Lucas S."/>
            <person name="Del Rio T.G."/>
            <person name="Tice H."/>
            <person name="Deshpande S."/>
            <person name="Cheng J.F."/>
            <person name="Tapia R."/>
            <person name="Han C."/>
            <person name="Goodwin L."/>
            <person name="Pitluck S."/>
            <person name="Liolios K."/>
            <person name="Mavromatis K."/>
            <person name="Mikhailova N."/>
            <person name="Pati A."/>
            <person name="Chen A."/>
            <person name="Palaniappan K."/>
            <person name="Land M."/>
            <person name="Hauser L."/>
            <person name="Chang Y.J."/>
            <person name="Jeffries C.D."/>
            <person name="Brambilla E."/>
            <person name="Rohde M."/>
            <person name="Goker M."/>
            <person name="Tindall B.J."/>
            <person name="Woyke T."/>
            <person name="Bristow J."/>
            <person name="Eisen J.A."/>
            <person name="Markowitz V."/>
            <person name="Hugenholtz P."/>
            <person name="Kyrpides N.C."/>
            <person name="Klenk H.P."/>
            <person name="Lapidus A."/>
        </authorList>
    </citation>
    <scope>NUCLEOTIDE SEQUENCE [LARGE SCALE GENOMIC DNA]</scope>
    <source>
        <strain evidence="3">DSM 17093 / CIP 108686 / LMG 22925 / RQ-24</strain>
    </source>
</reference>
<dbReference type="EMBL" id="CP002049">
    <property type="protein sequence ID" value="ADI14486.1"/>
    <property type="molecule type" value="Genomic_DNA"/>
</dbReference>
<dbReference type="InterPro" id="IPR000600">
    <property type="entry name" value="ROK"/>
</dbReference>